<dbReference type="Proteomes" id="UP000017184">
    <property type="component" value="Chromosome"/>
</dbReference>
<name>U5NA83_9BURK</name>
<dbReference type="HOGENOM" id="CLU_2599535_0_0_4"/>
<organism evidence="1 2">
    <name type="scientific">Candidatus Symbiobacter mobilis CR</name>
    <dbReference type="NCBI Taxonomy" id="946483"/>
    <lineage>
        <taxon>Bacteria</taxon>
        <taxon>Pseudomonadati</taxon>
        <taxon>Pseudomonadota</taxon>
        <taxon>Betaproteobacteria</taxon>
        <taxon>Burkholderiales</taxon>
        <taxon>Comamonadaceae</taxon>
    </lineage>
</organism>
<dbReference type="KEGG" id="cbx:Cenrod_2161"/>
<proteinExistence type="predicted"/>
<keyword evidence="2" id="KW-1185">Reference proteome</keyword>
<dbReference type="STRING" id="946483.Cenrod_2161"/>
<gene>
    <name evidence="1" type="ORF">Cenrod_2161</name>
</gene>
<accession>U5NA83</accession>
<protein>
    <submittedName>
        <fullName evidence="1">Uncharacterized protein</fullName>
    </submittedName>
</protein>
<evidence type="ECO:0000313" key="1">
    <source>
        <dbReference type="EMBL" id="AGX88230.1"/>
    </source>
</evidence>
<evidence type="ECO:0000313" key="2">
    <source>
        <dbReference type="Proteomes" id="UP000017184"/>
    </source>
</evidence>
<dbReference type="AlphaFoldDB" id="U5NA83"/>
<reference evidence="1 2" key="1">
    <citation type="journal article" date="2013" name="Genome Biol.">
        <title>Genomic analysis reveals key aspects of prokaryotic symbiosis in the phototrophic consortium "Chlorochromatium aggregatum".</title>
        <authorList>
            <person name="Liu Z."/>
            <person name="Muller J."/>
            <person name="Li T."/>
            <person name="Alvey R.M."/>
            <person name="Vogl K."/>
            <person name="Frigaard N.U."/>
            <person name="Rockwell N.C."/>
            <person name="Boyd E.S."/>
            <person name="Tomsho L.P."/>
            <person name="Schuster S.C."/>
            <person name="Henke P."/>
            <person name="Rohde M."/>
            <person name="Overmann J."/>
            <person name="Bryant D.A."/>
        </authorList>
    </citation>
    <scope>NUCLEOTIDE SEQUENCE [LARGE SCALE GENOMIC DNA]</scope>
    <source>
        <strain evidence="1">CR</strain>
    </source>
</reference>
<dbReference type="EMBL" id="CP004885">
    <property type="protein sequence ID" value="AGX88230.1"/>
    <property type="molecule type" value="Genomic_DNA"/>
</dbReference>
<sequence>MGILALGCDAKMLQTQLVAQLVKQFGRSWGAWGVFRHKTGQKRGATGTFSWKDAVLYTDFLYGYTPLGVYTVRWAEKTN</sequence>